<organism evidence="1 2">
    <name type="scientific">Smallanthus sonchifolius</name>
    <dbReference type="NCBI Taxonomy" id="185202"/>
    <lineage>
        <taxon>Eukaryota</taxon>
        <taxon>Viridiplantae</taxon>
        <taxon>Streptophyta</taxon>
        <taxon>Embryophyta</taxon>
        <taxon>Tracheophyta</taxon>
        <taxon>Spermatophyta</taxon>
        <taxon>Magnoliopsida</taxon>
        <taxon>eudicotyledons</taxon>
        <taxon>Gunneridae</taxon>
        <taxon>Pentapetalae</taxon>
        <taxon>asterids</taxon>
        <taxon>campanulids</taxon>
        <taxon>Asterales</taxon>
        <taxon>Asteraceae</taxon>
        <taxon>Asteroideae</taxon>
        <taxon>Heliantheae alliance</taxon>
        <taxon>Millerieae</taxon>
        <taxon>Smallanthus</taxon>
    </lineage>
</organism>
<comment type="caution">
    <text evidence="1">The sequence shown here is derived from an EMBL/GenBank/DDBJ whole genome shotgun (WGS) entry which is preliminary data.</text>
</comment>
<protein>
    <submittedName>
        <fullName evidence="1">Uncharacterized protein</fullName>
    </submittedName>
</protein>
<accession>A0ACB9A8G8</accession>
<evidence type="ECO:0000313" key="2">
    <source>
        <dbReference type="Proteomes" id="UP001056120"/>
    </source>
</evidence>
<name>A0ACB9A8G8_9ASTR</name>
<reference evidence="2" key="1">
    <citation type="journal article" date="2022" name="Mol. Ecol. Resour.">
        <title>The genomes of chicory, endive, great burdock and yacon provide insights into Asteraceae palaeo-polyploidization history and plant inulin production.</title>
        <authorList>
            <person name="Fan W."/>
            <person name="Wang S."/>
            <person name="Wang H."/>
            <person name="Wang A."/>
            <person name="Jiang F."/>
            <person name="Liu H."/>
            <person name="Zhao H."/>
            <person name="Xu D."/>
            <person name="Zhang Y."/>
        </authorList>
    </citation>
    <scope>NUCLEOTIDE SEQUENCE [LARGE SCALE GENOMIC DNA]</scope>
    <source>
        <strain evidence="2">cv. Yunnan</strain>
    </source>
</reference>
<evidence type="ECO:0000313" key="1">
    <source>
        <dbReference type="EMBL" id="KAI3704710.1"/>
    </source>
</evidence>
<keyword evidence="2" id="KW-1185">Reference proteome</keyword>
<reference evidence="1 2" key="2">
    <citation type="journal article" date="2022" name="Mol. Ecol. Resour.">
        <title>The genomes of chicory, endive, great burdock and yacon provide insights into Asteraceae paleo-polyploidization history and plant inulin production.</title>
        <authorList>
            <person name="Fan W."/>
            <person name="Wang S."/>
            <person name="Wang H."/>
            <person name="Wang A."/>
            <person name="Jiang F."/>
            <person name="Liu H."/>
            <person name="Zhao H."/>
            <person name="Xu D."/>
            <person name="Zhang Y."/>
        </authorList>
    </citation>
    <scope>NUCLEOTIDE SEQUENCE [LARGE SCALE GENOMIC DNA]</scope>
    <source>
        <strain evidence="2">cv. Yunnan</strain>
        <tissue evidence="1">Leaves</tissue>
    </source>
</reference>
<dbReference type="Proteomes" id="UP001056120">
    <property type="component" value="Linkage Group LG25"/>
</dbReference>
<sequence length="332" mass="35570">MTSPAHPIYISDDDDVHEVIVILDLEIFNVSDDEAEVEPDVLEAGDESEPESDYEEDPEDMTDVEYEAPEPEDDPEVVVGEEPEAPMEAEPEMEARVPVMRRPSFLPYRLRPGGALFMFTPRKQILPPRKRKLAPAFGEEDTVPPPPSPKRASAADIIEDDDTSDEEPPSTFEVGGTSQPPLPVTADMETEDVDPPTLAVRCEIYDHQLESLRGVVHAIQEAQYLDDQARHILHDQAVEALVAQRVNTAMAQYEANRNVAGGTNSGAGGGGTSGNMNNSGNENGGGSGGGNGNGTANTSGAGGSGTRGEDTNGNQLTLASSLERSLLMIIMF</sequence>
<dbReference type="EMBL" id="CM042042">
    <property type="protein sequence ID" value="KAI3704710.1"/>
    <property type="molecule type" value="Genomic_DNA"/>
</dbReference>
<proteinExistence type="predicted"/>
<gene>
    <name evidence="1" type="ORF">L1987_74937</name>
</gene>